<dbReference type="STRING" id="1227499.C493_05520"/>
<organism evidence="2 3">
    <name type="scientific">Natronolimnohabitans innermongolicus JCM 12255</name>
    <dbReference type="NCBI Taxonomy" id="1227499"/>
    <lineage>
        <taxon>Archaea</taxon>
        <taxon>Methanobacteriati</taxon>
        <taxon>Methanobacteriota</taxon>
        <taxon>Stenosarchaea group</taxon>
        <taxon>Halobacteria</taxon>
        <taxon>Halobacteriales</taxon>
        <taxon>Natrialbaceae</taxon>
        <taxon>Natronolimnohabitans</taxon>
    </lineage>
</organism>
<gene>
    <name evidence="2" type="ORF">C493_05520</name>
</gene>
<name>L9XBH3_9EURY</name>
<proteinExistence type="predicted"/>
<sequence length="69" mass="7541">MYRIVWIFVVSYVVLGVGIFYSLVVESSPLFLASAATFVVLAASQWVFVFLSRRGEHLSASGGLPRDGT</sequence>
<keyword evidence="1" id="KW-0812">Transmembrane</keyword>
<comment type="caution">
    <text evidence="2">The sequence shown here is derived from an EMBL/GenBank/DDBJ whole genome shotgun (WGS) entry which is preliminary data.</text>
</comment>
<keyword evidence="3" id="KW-1185">Reference proteome</keyword>
<accession>L9XBH3</accession>
<feature type="transmembrane region" description="Helical" evidence="1">
    <location>
        <begin position="30"/>
        <end position="51"/>
    </location>
</feature>
<dbReference type="EMBL" id="AOHZ01000030">
    <property type="protein sequence ID" value="ELY59084.1"/>
    <property type="molecule type" value="Genomic_DNA"/>
</dbReference>
<evidence type="ECO:0000313" key="3">
    <source>
        <dbReference type="Proteomes" id="UP000011602"/>
    </source>
</evidence>
<dbReference type="AlphaFoldDB" id="L9XBH3"/>
<feature type="transmembrane region" description="Helical" evidence="1">
    <location>
        <begin position="5"/>
        <end position="24"/>
    </location>
</feature>
<keyword evidence="1" id="KW-0472">Membrane</keyword>
<protein>
    <submittedName>
        <fullName evidence="2">Uncharacterized protein</fullName>
    </submittedName>
</protein>
<dbReference type="Proteomes" id="UP000011602">
    <property type="component" value="Unassembled WGS sequence"/>
</dbReference>
<keyword evidence="1" id="KW-1133">Transmembrane helix</keyword>
<reference evidence="2 3" key="1">
    <citation type="journal article" date="2014" name="PLoS Genet.">
        <title>Phylogenetically driven sequencing of extremely halophilic archaea reveals strategies for static and dynamic osmo-response.</title>
        <authorList>
            <person name="Becker E.A."/>
            <person name="Seitzer P.M."/>
            <person name="Tritt A."/>
            <person name="Larsen D."/>
            <person name="Krusor M."/>
            <person name="Yao A.I."/>
            <person name="Wu D."/>
            <person name="Madern D."/>
            <person name="Eisen J.A."/>
            <person name="Darling A.E."/>
            <person name="Facciotti M.T."/>
        </authorList>
    </citation>
    <scope>NUCLEOTIDE SEQUENCE [LARGE SCALE GENOMIC DNA]</scope>
    <source>
        <strain evidence="2 3">JCM 12255</strain>
    </source>
</reference>
<evidence type="ECO:0000256" key="1">
    <source>
        <dbReference type="SAM" id="Phobius"/>
    </source>
</evidence>
<dbReference type="RefSeq" id="WP_007258407.1">
    <property type="nucleotide sequence ID" value="NZ_AOHZ01000030.1"/>
</dbReference>
<evidence type="ECO:0000313" key="2">
    <source>
        <dbReference type="EMBL" id="ELY59084.1"/>
    </source>
</evidence>